<dbReference type="Gene3D" id="2.20.25.10">
    <property type="match status" value="1"/>
</dbReference>
<proteinExistence type="inferred from homology"/>
<keyword evidence="4" id="KW-0812">Transmembrane</keyword>
<accession>A0A498SDC7</accession>
<dbReference type="Pfam" id="PF03966">
    <property type="entry name" value="Trm112p"/>
    <property type="match status" value="1"/>
</dbReference>
<dbReference type="Proteomes" id="UP000276991">
    <property type="component" value="Unassembled WGS sequence"/>
</dbReference>
<dbReference type="InterPro" id="IPR039127">
    <property type="entry name" value="Trm112"/>
</dbReference>
<dbReference type="OrthoDB" id="2187549at2759"/>
<dbReference type="InterPro" id="IPR005651">
    <property type="entry name" value="Trm112-like"/>
</dbReference>
<dbReference type="PANTHER" id="PTHR12773:SF0">
    <property type="entry name" value="MULTIFUNCTIONAL METHYLTRANSFERASE SUBUNIT TRM112-LIKE PROTEIN"/>
    <property type="match status" value="1"/>
</dbReference>
<evidence type="ECO:0000256" key="3">
    <source>
        <dbReference type="ARBA" id="ARBA00030516"/>
    </source>
</evidence>
<sequence>MDDLYGFNKLCGQRIIMCSMRMVGSYIISIAALQLFLNYSRLKTSLDLGYQLLFIVMRLTGFTFSKLCLKIFEGDKLTMKLLTHNFLSSVFLKGVTEGYPLILSATRKEIKQYEYNDSFLQRIIPKLNYDAFREAALSIGEGDKLPEQLPEKLEDELKNEMHRLLVCVEVIEGELKCPESGRVFPIREGIPNMLTSANEIK</sequence>
<gene>
    <name evidence="5" type="ORF">NAV_LOCUS1336</name>
</gene>
<comment type="similarity">
    <text evidence="1">Belongs to the TRM112 family.</text>
</comment>
<dbReference type="GO" id="GO:0046982">
    <property type="term" value="F:protein heterodimerization activity"/>
    <property type="evidence" value="ECO:0007669"/>
    <property type="project" value="InterPro"/>
</dbReference>
<dbReference type="GO" id="GO:0030488">
    <property type="term" value="P:tRNA methylation"/>
    <property type="evidence" value="ECO:0007669"/>
    <property type="project" value="TreeGrafter"/>
</dbReference>
<keyword evidence="4" id="KW-0472">Membrane</keyword>
<evidence type="ECO:0000313" key="5">
    <source>
        <dbReference type="EMBL" id="VBB26506.1"/>
    </source>
</evidence>
<name>A0A498SDC7_ACAVI</name>
<evidence type="ECO:0000256" key="1">
    <source>
        <dbReference type="ARBA" id="ARBA00007980"/>
    </source>
</evidence>
<dbReference type="PANTHER" id="PTHR12773">
    <property type="entry name" value="UPF0315 PROTEIN-RELATED"/>
    <property type="match status" value="1"/>
</dbReference>
<reference evidence="5 6" key="1">
    <citation type="submission" date="2018-08" db="EMBL/GenBank/DDBJ databases">
        <authorList>
            <person name="Laetsch R D."/>
            <person name="Stevens L."/>
            <person name="Kumar S."/>
            <person name="Blaxter L. M."/>
        </authorList>
    </citation>
    <scope>NUCLEOTIDE SEQUENCE [LARGE SCALE GENOMIC DNA]</scope>
</reference>
<evidence type="ECO:0000256" key="4">
    <source>
        <dbReference type="SAM" id="Phobius"/>
    </source>
</evidence>
<keyword evidence="6" id="KW-1185">Reference proteome</keyword>
<dbReference type="GO" id="GO:0070476">
    <property type="term" value="P:rRNA (guanine-N7)-methylation"/>
    <property type="evidence" value="ECO:0007669"/>
    <property type="project" value="TreeGrafter"/>
</dbReference>
<evidence type="ECO:0000256" key="2">
    <source>
        <dbReference type="ARBA" id="ARBA00019989"/>
    </source>
</evidence>
<evidence type="ECO:0000313" key="6">
    <source>
        <dbReference type="Proteomes" id="UP000276991"/>
    </source>
</evidence>
<dbReference type="CDD" id="cd21089">
    <property type="entry name" value="Trm112-like"/>
    <property type="match status" value="1"/>
</dbReference>
<keyword evidence="4" id="KW-1133">Transmembrane helix</keyword>
<dbReference type="EMBL" id="UPTC01000112">
    <property type="protein sequence ID" value="VBB26506.1"/>
    <property type="molecule type" value="Genomic_DNA"/>
</dbReference>
<organism evidence="5 6">
    <name type="scientific">Acanthocheilonema viteae</name>
    <name type="common">Filarial nematode worm</name>
    <name type="synonym">Dipetalonema viteae</name>
    <dbReference type="NCBI Taxonomy" id="6277"/>
    <lineage>
        <taxon>Eukaryota</taxon>
        <taxon>Metazoa</taxon>
        <taxon>Ecdysozoa</taxon>
        <taxon>Nematoda</taxon>
        <taxon>Chromadorea</taxon>
        <taxon>Rhabditida</taxon>
        <taxon>Spirurina</taxon>
        <taxon>Spiruromorpha</taxon>
        <taxon>Filarioidea</taxon>
        <taxon>Onchocercidae</taxon>
        <taxon>Acanthocheilonema</taxon>
    </lineage>
</organism>
<feature type="transmembrane region" description="Helical" evidence="4">
    <location>
        <begin position="23"/>
        <end position="42"/>
    </location>
</feature>
<dbReference type="AlphaFoldDB" id="A0A498SDC7"/>
<dbReference type="SUPFAM" id="SSF158997">
    <property type="entry name" value="Trm112p-like"/>
    <property type="match status" value="1"/>
</dbReference>
<dbReference type="STRING" id="6277.A0A498SDC7"/>
<protein>
    <recommendedName>
        <fullName evidence="2">Multifunctional methyltransferase subunit TRM112-like protein</fullName>
    </recommendedName>
    <alternativeName>
        <fullName evidence="3">tRNA methyltransferase 112 homolog</fullName>
    </alternativeName>
</protein>